<evidence type="ECO:0000256" key="1">
    <source>
        <dbReference type="ARBA" id="ARBA00005964"/>
    </source>
</evidence>
<evidence type="ECO:0000256" key="2">
    <source>
        <dbReference type="ARBA" id="ARBA00022801"/>
    </source>
</evidence>
<dbReference type="EMBL" id="JAJVCZ030000007">
    <property type="protein sequence ID" value="KAL0258227.1"/>
    <property type="molecule type" value="Genomic_DNA"/>
</dbReference>
<dbReference type="PROSITE" id="PS00122">
    <property type="entry name" value="CARBOXYLESTERASE_B_1"/>
    <property type="match status" value="1"/>
</dbReference>
<dbReference type="InterPro" id="IPR050309">
    <property type="entry name" value="Type-B_Carboxylest/Lipase"/>
</dbReference>
<evidence type="ECO:0000313" key="6">
    <source>
        <dbReference type="EMBL" id="KKY19614.1"/>
    </source>
</evidence>
<reference evidence="6 8" key="2">
    <citation type="submission" date="2015-05" db="EMBL/GenBank/DDBJ databases">
        <title>Distinctive expansion of gene families associated with plant cell wall degradation and secondary metabolism in the genomes of grapevine trunk pathogens.</title>
        <authorList>
            <person name="Lawrence D.P."/>
            <person name="Travadon R."/>
            <person name="Rolshausen P.E."/>
            <person name="Baumgartner K."/>
        </authorList>
    </citation>
    <scope>NUCLEOTIDE SEQUENCE [LARGE SCALE GENOMIC DNA]</scope>
    <source>
        <strain evidence="6">DS831</strain>
    </source>
</reference>
<reference evidence="6 8" key="1">
    <citation type="submission" date="2015-03" db="EMBL/GenBank/DDBJ databases">
        <authorList>
            <person name="Morales-Cruz A."/>
            <person name="Amrine K.C."/>
            <person name="Cantu D."/>
        </authorList>
    </citation>
    <scope>NUCLEOTIDE SEQUENCE [LARGE SCALE GENOMIC DNA]</scope>
    <source>
        <strain evidence="6">DS831</strain>
    </source>
</reference>
<comment type="caution">
    <text evidence="6">The sequence shown here is derived from an EMBL/GenBank/DDBJ whole genome shotgun (WGS) entry which is preliminary data.</text>
</comment>
<evidence type="ECO:0000313" key="5">
    <source>
        <dbReference type="EMBL" id="KAL0258227.1"/>
    </source>
</evidence>
<evidence type="ECO:0000256" key="3">
    <source>
        <dbReference type="RuleBase" id="RU361235"/>
    </source>
</evidence>
<dbReference type="ESTHER" id="9pezi-a0a0g2eas0">
    <property type="family name" value="Fungal_carboxylesterase_lipase"/>
</dbReference>
<evidence type="ECO:0000313" key="7">
    <source>
        <dbReference type="EMBL" id="OMP84013.1"/>
    </source>
</evidence>
<evidence type="ECO:0000313" key="9">
    <source>
        <dbReference type="Proteomes" id="UP000190776"/>
    </source>
</evidence>
<feature type="domain" description="Carboxylesterase type B" evidence="4">
    <location>
        <begin position="21"/>
        <end position="479"/>
    </location>
</feature>
<dbReference type="AlphaFoldDB" id="A0A0G2EAS0"/>
<reference evidence="5 10" key="4">
    <citation type="submission" date="2024-02" db="EMBL/GenBank/DDBJ databases">
        <title>De novo assembly and annotation of 12 fungi associated with fruit tree decline syndrome in Ontario, Canada.</title>
        <authorList>
            <person name="Sulman M."/>
            <person name="Ellouze W."/>
            <person name="Ilyukhin E."/>
        </authorList>
    </citation>
    <scope>NUCLEOTIDE SEQUENCE [LARGE SCALE GENOMIC DNA]</scope>
    <source>
        <strain evidence="5 10">FDS-637</strain>
    </source>
</reference>
<protein>
    <recommendedName>
        <fullName evidence="3">Carboxylic ester hydrolase</fullName>
        <ecNumber evidence="3">3.1.1.-</ecNumber>
    </recommendedName>
</protein>
<organism evidence="6 8">
    <name type="scientific">Diplodia seriata</name>
    <dbReference type="NCBI Taxonomy" id="420778"/>
    <lineage>
        <taxon>Eukaryota</taxon>
        <taxon>Fungi</taxon>
        <taxon>Dikarya</taxon>
        <taxon>Ascomycota</taxon>
        <taxon>Pezizomycotina</taxon>
        <taxon>Dothideomycetes</taxon>
        <taxon>Dothideomycetes incertae sedis</taxon>
        <taxon>Botryosphaeriales</taxon>
        <taxon>Botryosphaeriaceae</taxon>
        <taxon>Diplodia</taxon>
    </lineage>
</organism>
<dbReference type="EMBL" id="LAQI01000111">
    <property type="protein sequence ID" value="KKY19614.1"/>
    <property type="molecule type" value="Genomic_DNA"/>
</dbReference>
<keyword evidence="2 3" id="KW-0378">Hydrolase</keyword>
<dbReference type="EMBL" id="MSZU01000106">
    <property type="protein sequence ID" value="OMP84013.1"/>
    <property type="molecule type" value="Genomic_DNA"/>
</dbReference>
<dbReference type="InterPro" id="IPR019826">
    <property type="entry name" value="Carboxylesterase_B_AS"/>
</dbReference>
<dbReference type="Proteomes" id="UP000034182">
    <property type="component" value="Unassembled WGS sequence"/>
</dbReference>
<dbReference type="Proteomes" id="UP001430584">
    <property type="component" value="Unassembled WGS sequence"/>
</dbReference>
<feature type="signal peptide" evidence="3">
    <location>
        <begin position="1"/>
        <end position="17"/>
    </location>
</feature>
<evidence type="ECO:0000313" key="10">
    <source>
        <dbReference type="Proteomes" id="UP001430584"/>
    </source>
</evidence>
<keyword evidence="3" id="KW-0732">Signal</keyword>
<evidence type="ECO:0000313" key="8">
    <source>
        <dbReference type="Proteomes" id="UP000034182"/>
    </source>
</evidence>
<comment type="similarity">
    <text evidence="1 3">Belongs to the type-B carboxylesterase/lipase family.</text>
</comment>
<dbReference type="Gene3D" id="3.40.50.1820">
    <property type="entry name" value="alpha/beta hydrolase"/>
    <property type="match status" value="1"/>
</dbReference>
<dbReference type="InterPro" id="IPR002018">
    <property type="entry name" value="CarbesteraseB"/>
</dbReference>
<name>A0A0G2EAS0_9PEZI</name>
<dbReference type="PANTHER" id="PTHR11559">
    <property type="entry name" value="CARBOXYLESTERASE"/>
    <property type="match status" value="1"/>
</dbReference>
<dbReference type="STRING" id="420778.A0A0G2EAS0"/>
<reference evidence="7 9" key="3">
    <citation type="submission" date="2017-01" db="EMBL/GenBank/DDBJ databases">
        <title>Draft genome sequence of Diplodia seriata F98.1, a fungal species involved in grapevine trunk diseases.</title>
        <authorList>
            <person name="Robert-Siegwald G."/>
            <person name="Vallet J."/>
            <person name="Abou-Mansour E."/>
            <person name="Xu J."/>
            <person name="Rey P."/>
            <person name="Bertsch C."/>
            <person name="Rego C."/>
            <person name="Larignon P."/>
            <person name="Fontaine F."/>
            <person name="Lebrun M.-H."/>
        </authorList>
    </citation>
    <scope>NUCLEOTIDE SEQUENCE [LARGE SCALE GENOMIC DNA]</scope>
    <source>
        <strain evidence="7 9">F98.1</strain>
    </source>
</reference>
<accession>A0A0G2EAS0</accession>
<keyword evidence="10" id="KW-1185">Reference proteome</keyword>
<gene>
    <name evidence="7" type="ORF">BK809_0001397</name>
    <name evidence="5" type="ORF">SLS55_007400</name>
    <name evidence="6" type="ORF">UCDDS831_g05273</name>
</gene>
<dbReference type="InterPro" id="IPR029058">
    <property type="entry name" value="AB_hydrolase_fold"/>
</dbReference>
<dbReference type="OrthoDB" id="408631at2759"/>
<feature type="chain" id="PRO_5010393961" description="Carboxylic ester hydrolase" evidence="3">
    <location>
        <begin position="18"/>
        <end position="542"/>
    </location>
</feature>
<dbReference type="GO" id="GO:0016787">
    <property type="term" value="F:hydrolase activity"/>
    <property type="evidence" value="ECO:0007669"/>
    <property type="project" value="UniProtKB-KW"/>
</dbReference>
<dbReference type="Proteomes" id="UP000190776">
    <property type="component" value="Unassembled WGS sequence"/>
</dbReference>
<proteinExistence type="inferred from homology"/>
<dbReference type="SUPFAM" id="SSF53474">
    <property type="entry name" value="alpha/beta-Hydrolases"/>
    <property type="match status" value="1"/>
</dbReference>
<dbReference type="EC" id="3.1.1.-" evidence="3"/>
<dbReference type="Pfam" id="PF00135">
    <property type="entry name" value="COesterase"/>
    <property type="match status" value="1"/>
</dbReference>
<evidence type="ECO:0000259" key="4">
    <source>
        <dbReference type="Pfam" id="PF00135"/>
    </source>
</evidence>
<sequence>MRAVFTLFALLAVEVAAVDPLVKLSYASYRGTPLGCGVTQWMGLPYAAPPVGDLRFAAPRDLDIEDKEYCADSHGPTCIGVDSRPGDSSVSEDCLKLDIFAPSAASAGAKLPVFFYVQGGGFSGSAKSPNGTSLVETSGGNMIVVTFTYRVGPYGFLGGVVPKPNMSRKSAPDFSSNNGLKDQLKALRWVKDNIASFGGDPAHIVLGGASAGGGSVVIHMANPTNNASFVGAALESASWPAMQTAEQAQWQYDSILNDTGCAGEWDSLACLRKLNTSAFQTNTRSKTHALPGGKATPVYMYAPVMDGDIVREYRYNSFDANHEHKVPILVGDTTNEGIVFTPSSAGKSLQAADAFVTSQFPDLTPQNLTFFHSHPQYKPLIDSENFRSYAAQLYGDIRYVCPNLFLSWALPSRGQNNNVWTYQWSVGSATHTAESWSVWNGFTGKNATLEPLQSAIHAYWISFVTHLDPTAAAAKYAAARNKDLAAPTTWDRSANTERKWAAKRMQFSDKAPKPLAPKMESVDQHQWDACAHLMDMGVQLRQ</sequence>